<dbReference type="InterPro" id="IPR013328">
    <property type="entry name" value="6PGD_dom2"/>
</dbReference>
<feature type="binding site" evidence="7">
    <location>
        <begin position="51"/>
        <end position="56"/>
    </location>
    <ligand>
        <name>NAD(+)</name>
        <dbReference type="ChEBI" id="CHEBI:57540"/>
    </ligand>
</feature>
<dbReference type="GO" id="GO:0005975">
    <property type="term" value="P:carbohydrate metabolic process"/>
    <property type="evidence" value="ECO:0007669"/>
    <property type="project" value="InterPro"/>
</dbReference>
<dbReference type="PANTHER" id="PTHR11728">
    <property type="entry name" value="GLYCEROL-3-PHOSPHATE DEHYDROGENASE"/>
    <property type="match status" value="1"/>
</dbReference>
<evidence type="ECO:0000256" key="6">
    <source>
        <dbReference type="PIRSR" id="PIRSR000114-2"/>
    </source>
</evidence>
<dbReference type="PIRSF" id="PIRSF000114">
    <property type="entry name" value="Glycerol-3-P_dh"/>
    <property type="match status" value="1"/>
</dbReference>
<keyword evidence="2 8" id="KW-0560">Oxidoreductase</keyword>
<feature type="active site" description="Proton acceptor" evidence="5">
    <location>
        <position position="247"/>
    </location>
</feature>
<dbReference type="OrthoDB" id="10263760at2759"/>
<evidence type="ECO:0000256" key="7">
    <source>
        <dbReference type="PIRSR" id="PIRSR000114-3"/>
    </source>
</evidence>
<dbReference type="Pfam" id="PF01210">
    <property type="entry name" value="NAD_Gly3P_dh_N"/>
    <property type="match status" value="1"/>
</dbReference>
<name>A0A8X7W8U4_BRACI</name>
<evidence type="ECO:0000256" key="4">
    <source>
        <dbReference type="ARBA" id="ARBA00048683"/>
    </source>
</evidence>
<gene>
    <name evidence="12" type="ORF">Bca52824_007939</name>
</gene>
<organism evidence="12 13">
    <name type="scientific">Brassica carinata</name>
    <name type="common">Ethiopian mustard</name>
    <name type="synonym">Abyssinian cabbage</name>
    <dbReference type="NCBI Taxonomy" id="52824"/>
    <lineage>
        <taxon>Eukaryota</taxon>
        <taxon>Viridiplantae</taxon>
        <taxon>Streptophyta</taxon>
        <taxon>Embryophyta</taxon>
        <taxon>Tracheophyta</taxon>
        <taxon>Spermatophyta</taxon>
        <taxon>Magnoliopsida</taxon>
        <taxon>eudicotyledons</taxon>
        <taxon>Gunneridae</taxon>
        <taxon>Pentapetalae</taxon>
        <taxon>rosids</taxon>
        <taxon>malvids</taxon>
        <taxon>Brassicales</taxon>
        <taxon>Brassicaceae</taxon>
        <taxon>Brassiceae</taxon>
        <taxon>Brassica</taxon>
    </lineage>
</organism>
<evidence type="ECO:0000256" key="5">
    <source>
        <dbReference type="PIRSR" id="PIRSR000114-1"/>
    </source>
</evidence>
<dbReference type="FunFam" id="3.40.50.720:FF:000276">
    <property type="entry name" value="Glycerol-3-phosphate dehydrogenase [NAD(+)]"/>
    <property type="match status" value="1"/>
</dbReference>
<evidence type="ECO:0000256" key="2">
    <source>
        <dbReference type="ARBA" id="ARBA00023002"/>
    </source>
</evidence>
<evidence type="ECO:0000256" key="9">
    <source>
        <dbReference type="RuleBase" id="RU361243"/>
    </source>
</evidence>
<feature type="domain" description="Glycerol-3-phosphate dehydrogenase NAD-dependent C-terminal" evidence="11">
    <location>
        <begin position="236"/>
        <end position="383"/>
    </location>
</feature>
<dbReference type="GO" id="GO:0042803">
    <property type="term" value="F:protein homodimerization activity"/>
    <property type="evidence" value="ECO:0007669"/>
    <property type="project" value="InterPro"/>
</dbReference>
<dbReference type="Pfam" id="PF07479">
    <property type="entry name" value="NAD_Gly3P_dh_C"/>
    <property type="match status" value="1"/>
</dbReference>
<protein>
    <recommendedName>
        <fullName evidence="9">Glycerol-3-phosphate dehydrogenase [NAD(+)]</fullName>
        <ecNumber evidence="9">1.1.1.8</ecNumber>
    </recommendedName>
</protein>
<dbReference type="GO" id="GO:0141152">
    <property type="term" value="F:glycerol-3-phosphate dehydrogenase (NAD+) activity"/>
    <property type="evidence" value="ECO:0007669"/>
    <property type="project" value="UniProtKB-UniRule"/>
</dbReference>
<dbReference type="GO" id="GO:0005829">
    <property type="term" value="C:cytosol"/>
    <property type="evidence" value="ECO:0007669"/>
    <property type="project" value="TreeGrafter"/>
</dbReference>
<dbReference type="PROSITE" id="PS00957">
    <property type="entry name" value="NAD_G3PDH"/>
    <property type="match status" value="1"/>
</dbReference>
<evidence type="ECO:0000313" key="13">
    <source>
        <dbReference type="Proteomes" id="UP000886595"/>
    </source>
</evidence>
<feature type="binding site" evidence="7">
    <location>
        <position position="342"/>
    </location>
    <ligand>
        <name>NAD(+)</name>
        <dbReference type="ChEBI" id="CHEBI:57540"/>
    </ligand>
</feature>
<feature type="binding site" evidence="7">
    <location>
        <position position="82"/>
    </location>
    <ligand>
        <name>NAD(+)</name>
        <dbReference type="ChEBI" id="CHEBI:57540"/>
    </ligand>
</feature>
<keyword evidence="13" id="KW-1185">Reference proteome</keyword>
<dbReference type="NCBIfam" id="TIGR03376">
    <property type="entry name" value="glycerol3P_DH"/>
    <property type="match status" value="1"/>
</dbReference>
<evidence type="ECO:0000256" key="1">
    <source>
        <dbReference type="ARBA" id="ARBA00011009"/>
    </source>
</evidence>
<feature type="binding site" evidence="6">
    <location>
        <position position="162"/>
    </location>
    <ligand>
        <name>substrate</name>
    </ligand>
</feature>
<dbReference type="Gene3D" id="1.10.1040.10">
    <property type="entry name" value="N-(1-d-carboxylethyl)-l-norvaline Dehydrogenase, domain 2"/>
    <property type="match status" value="1"/>
</dbReference>
<reference evidence="12 13" key="1">
    <citation type="submission" date="2020-02" db="EMBL/GenBank/DDBJ databases">
        <authorList>
            <person name="Ma Q."/>
            <person name="Huang Y."/>
            <person name="Song X."/>
            <person name="Pei D."/>
        </authorList>
    </citation>
    <scope>NUCLEOTIDE SEQUENCE [LARGE SCALE GENOMIC DNA]</scope>
    <source>
        <strain evidence="12">Sxm20200214</strain>
        <tissue evidence="12">Leaf</tissue>
    </source>
</reference>
<evidence type="ECO:0000259" key="10">
    <source>
        <dbReference type="Pfam" id="PF01210"/>
    </source>
</evidence>
<feature type="binding site" evidence="7">
    <location>
        <position position="139"/>
    </location>
    <ligand>
        <name>NAD(+)</name>
        <dbReference type="ChEBI" id="CHEBI:57540"/>
    </ligand>
</feature>
<comment type="similarity">
    <text evidence="1 8">Belongs to the NAD-dependent glycerol-3-phosphate dehydrogenase family.</text>
</comment>
<feature type="domain" description="Glycerol-3-phosphate dehydrogenase NAD-dependent N-terminal" evidence="10">
    <location>
        <begin position="47"/>
        <end position="212"/>
    </location>
</feature>
<dbReference type="InterPro" id="IPR008927">
    <property type="entry name" value="6-PGluconate_DH-like_C_sf"/>
</dbReference>
<comment type="catalytic activity">
    <reaction evidence="4 9">
        <text>sn-glycerol 3-phosphate + NAD(+) = dihydroxyacetone phosphate + NADH + H(+)</text>
        <dbReference type="Rhea" id="RHEA:11092"/>
        <dbReference type="ChEBI" id="CHEBI:15378"/>
        <dbReference type="ChEBI" id="CHEBI:57540"/>
        <dbReference type="ChEBI" id="CHEBI:57597"/>
        <dbReference type="ChEBI" id="CHEBI:57642"/>
        <dbReference type="ChEBI" id="CHEBI:57945"/>
        <dbReference type="EC" id="1.1.1.8"/>
    </reaction>
</comment>
<proteinExistence type="inferred from homology"/>
<dbReference type="SUPFAM" id="SSF48179">
    <property type="entry name" value="6-phosphogluconate dehydrogenase C-terminal domain-like"/>
    <property type="match status" value="1"/>
</dbReference>
<dbReference type="PRINTS" id="PR00077">
    <property type="entry name" value="GPDHDRGNASE"/>
</dbReference>
<dbReference type="PANTHER" id="PTHR11728:SF8">
    <property type="entry name" value="GLYCEROL-3-PHOSPHATE DEHYDROGENASE [NAD(+)]-RELATED"/>
    <property type="match status" value="1"/>
</dbReference>
<dbReference type="InterPro" id="IPR036291">
    <property type="entry name" value="NAD(P)-bd_dom_sf"/>
</dbReference>
<dbReference type="InterPro" id="IPR011128">
    <property type="entry name" value="G3P_DH_NAD-dep_N"/>
</dbReference>
<feature type="binding site" evidence="7">
    <location>
        <position position="195"/>
    </location>
    <ligand>
        <name>NAD(+)</name>
        <dbReference type="ChEBI" id="CHEBI:57540"/>
    </ligand>
</feature>
<dbReference type="EC" id="1.1.1.8" evidence="9"/>
<feature type="binding site" evidence="6">
    <location>
        <begin position="311"/>
        <end position="312"/>
    </location>
    <ligand>
        <name>substrate</name>
    </ligand>
</feature>
<evidence type="ECO:0000259" key="11">
    <source>
        <dbReference type="Pfam" id="PF07479"/>
    </source>
</evidence>
<feature type="binding site" evidence="7">
    <location>
        <position position="340"/>
    </location>
    <ligand>
        <name>NAD(+)</name>
        <dbReference type="ChEBI" id="CHEBI:57540"/>
    </ligand>
</feature>
<dbReference type="SUPFAM" id="SSF51735">
    <property type="entry name" value="NAD(P)-binding Rossmann-fold domains"/>
    <property type="match status" value="1"/>
</dbReference>
<dbReference type="AlphaFoldDB" id="A0A8X7W8U4"/>
<evidence type="ECO:0000256" key="3">
    <source>
        <dbReference type="ARBA" id="ARBA00023027"/>
    </source>
</evidence>
<accession>A0A8X7W8U4</accession>
<dbReference type="GO" id="GO:0051287">
    <property type="term" value="F:NAD binding"/>
    <property type="evidence" value="ECO:0007669"/>
    <property type="project" value="UniProtKB-UniRule"/>
</dbReference>
<comment type="caution">
    <text evidence="12">The sequence shown here is derived from an EMBL/GenBank/DDBJ whole genome shotgun (WGS) entry which is preliminary data.</text>
</comment>
<feature type="binding site" evidence="7">
    <location>
        <position position="311"/>
    </location>
    <ligand>
        <name>NAD(+)</name>
        <dbReference type="ChEBI" id="CHEBI:57540"/>
    </ligand>
</feature>
<dbReference type="EMBL" id="JAAMPC010000002">
    <property type="protein sequence ID" value="KAG2325211.1"/>
    <property type="molecule type" value="Genomic_DNA"/>
</dbReference>
<evidence type="ECO:0000256" key="8">
    <source>
        <dbReference type="RuleBase" id="RU000437"/>
    </source>
</evidence>
<dbReference type="Proteomes" id="UP000886595">
    <property type="component" value="Unassembled WGS sequence"/>
</dbReference>
<dbReference type="Gene3D" id="3.40.50.720">
    <property type="entry name" value="NAD(P)-binding Rossmann-like Domain"/>
    <property type="match status" value="1"/>
</dbReference>
<dbReference type="InterPro" id="IPR006109">
    <property type="entry name" value="G3P_DH_NAD-dep_C"/>
</dbReference>
<keyword evidence="3 7" id="KW-0520">NAD</keyword>
<dbReference type="InterPro" id="IPR017751">
    <property type="entry name" value="G3P_DH_NAD-dep_euk"/>
</dbReference>
<evidence type="ECO:0000313" key="12">
    <source>
        <dbReference type="EMBL" id="KAG2325211.1"/>
    </source>
</evidence>
<dbReference type="FunFam" id="1.10.1040.10:FF:000004">
    <property type="entry name" value="Glycerol-3-phosphate dehydrogenase [NAD(+)]"/>
    <property type="match status" value="1"/>
</dbReference>
<dbReference type="InterPro" id="IPR006168">
    <property type="entry name" value="G3P_DH_NAD-dep"/>
</dbReference>
<dbReference type="GO" id="GO:0046168">
    <property type="term" value="P:glycerol-3-phosphate catabolic process"/>
    <property type="evidence" value="ECO:0007669"/>
    <property type="project" value="UniProtKB-UniRule"/>
</dbReference>
<sequence length="390" mass="42611">MRIRSSFFSSIFLLSSSSSPSSFFSSRFSSSLSAMFPGANGDLKSRVTVVGSGNWGSVAAKLIASNALKLPSFHDEVRMWVFEEVLPNGEKLTDVINTTNENVKYLPGIKLGRNVVADPDLENAVKEANMLVFVTPHQFMGGICKMLKGKVTGEVEAISLVKGMEVKKEGPCMISSLISKELGINCCVLMGANIANEIAVEKFSEATVGYRESREIADTWVQLFSTPYFMVTPVHDVEGVELCGTLKNVVAIAAGFVDGLEMGNNTKAAIMRIGLREMRALSKLLFPSVKDSTFFESCGVADVITTCLGGRNRRVAEAFAQSGGKRSFDELEAEMLQGQKLQGVSTAREVYEVLNHCGWMEMFPLFSTVHQICTGRLKPEAIVHYRDHKA</sequence>